<keyword evidence="3" id="KW-1185">Reference proteome</keyword>
<comment type="caution">
    <text evidence="2">The sequence shown here is derived from an EMBL/GenBank/DDBJ whole genome shotgun (WGS) entry which is preliminary data.</text>
</comment>
<dbReference type="InterPro" id="IPR025282">
    <property type="entry name" value="DUF4214"/>
</dbReference>
<protein>
    <submittedName>
        <fullName evidence="2">DUF4214 domain-containing protein</fullName>
    </submittedName>
</protein>
<sequence length="74" mass="8342">MWPGTASPDLWGCQDRFTRTLFRCILYREVDPDSYTNVQAALSSGAMTRSKLEQAVLTSQEFTSQILPELKALT</sequence>
<organism evidence="2 3">
    <name type="scientific">Microbispora catharanthi</name>
    <dbReference type="NCBI Taxonomy" id="1712871"/>
    <lineage>
        <taxon>Bacteria</taxon>
        <taxon>Bacillati</taxon>
        <taxon>Actinomycetota</taxon>
        <taxon>Actinomycetes</taxon>
        <taxon>Streptosporangiales</taxon>
        <taxon>Streptosporangiaceae</taxon>
        <taxon>Microbispora</taxon>
    </lineage>
</organism>
<accession>A0A5N6B1L3</accession>
<evidence type="ECO:0000313" key="2">
    <source>
        <dbReference type="EMBL" id="KAB8174275.1"/>
    </source>
</evidence>
<dbReference type="AlphaFoldDB" id="A0A5N6B1L3"/>
<reference evidence="2 3" key="1">
    <citation type="submission" date="2019-10" db="EMBL/GenBank/DDBJ databases">
        <title>Nonomuraea sp. nov., isolated from Phyllanthus amarus.</title>
        <authorList>
            <person name="Klykleung N."/>
            <person name="Tanasupawat S."/>
        </authorList>
    </citation>
    <scope>NUCLEOTIDE SEQUENCE [LARGE SCALE GENOMIC DNA]</scope>
    <source>
        <strain evidence="2 3">CR1-09</strain>
    </source>
</reference>
<dbReference type="Pfam" id="PF13946">
    <property type="entry name" value="DUF4214"/>
    <property type="match status" value="1"/>
</dbReference>
<name>A0A5N6B1L3_9ACTN</name>
<feature type="domain" description="DUF4214" evidence="1">
    <location>
        <begin position="15"/>
        <end position="64"/>
    </location>
</feature>
<proteinExistence type="predicted"/>
<dbReference type="EMBL" id="VDMA02000039">
    <property type="protein sequence ID" value="KAB8174275.1"/>
    <property type="molecule type" value="Genomic_DNA"/>
</dbReference>
<evidence type="ECO:0000313" key="3">
    <source>
        <dbReference type="Proteomes" id="UP000313066"/>
    </source>
</evidence>
<dbReference type="RefSeq" id="WP_139580615.1">
    <property type="nucleotide sequence ID" value="NZ_VDMA02000039.1"/>
</dbReference>
<dbReference type="Proteomes" id="UP000313066">
    <property type="component" value="Unassembled WGS sequence"/>
</dbReference>
<evidence type="ECO:0000259" key="1">
    <source>
        <dbReference type="Pfam" id="PF13946"/>
    </source>
</evidence>
<gene>
    <name evidence="2" type="ORF">FH610_040800</name>
</gene>